<dbReference type="PANTHER" id="PTHR32026:SF10">
    <property type="entry name" value="METHYLTRANSFERASE-LIKE PROTEIN 24-RELATED"/>
    <property type="match status" value="1"/>
</dbReference>
<dbReference type="PANTHER" id="PTHR32026">
    <property type="entry name" value="METHYLTRANSFERASE-LIKE PROTEIN 24"/>
    <property type="match status" value="1"/>
</dbReference>
<sequence length="327" mass="37876">MRLFGIILRTSPRKRWFFLRMFFACGVVVTLLLYIVFSQRVKVIPAKDSWDLPVIWSPIKDEAEVPPVPPLPNILYINASKITLSLDQSEQDIEDNFFEFLIRKEIWCKKNERLGHQGAGGWNVCLSPPFGLTKPCIVYLIGTGANTEFDDAVSYIYGCHVHVFNPAKKKLNRKKSNLIHVHNLGLSKKDDSSPEGWTTVTFKKLLEQNGHLQTIISYVKVDLEYQEWACLKTIFADNSLANVKQLAFEIHTVLPGNSSNVRPTKYDYIEMYKTLSLLLPLNFHKFDYRRNPFGEYISPVTKKHRSYAYELYYVNTKYTLEDYDAEV</sequence>
<gene>
    <name evidence="3" type="primary">LOC115219964</name>
</gene>
<dbReference type="KEGG" id="osn:115219964"/>
<reference evidence="3" key="1">
    <citation type="submission" date="2025-08" db="UniProtKB">
        <authorList>
            <consortium name="RefSeq"/>
        </authorList>
    </citation>
    <scope>IDENTIFICATION</scope>
</reference>
<dbReference type="AlphaFoldDB" id="A0A6P7T6U7"/>
<accession>A0A6P7T6U7</accession>
<proteinExistence type="predicted"/>
<evidence type="ECO:0000313" key="2">
    <source>
        <dbReference type="Proteomes" id="UP000515154"/>
    </source>
</evidence>
<protein>
    <submittedName>
        <fullName evidence="3">Methyltransferase-like protein 24 isoform X1</fullName>
    </submittedName>
</protein>
<organism evidence="2 3">
    <name type="scientific">Octopus sinensis</name>
    <name type="common">East Asian common octopus</name>
    <dbReference type="NCBI Taxonomy" id="2607531"/>
    <lineage>
        <taxon>Eukaryota</taxon>
        <taxon>Metazoa</taxon>
        <taxon>Spiralia</taxon>
        <taxon>Lophotrochozoa</taxon>
        <taxon>Mollusca</taxon>
        <taxon>Cephalopoda</taxon>
        <taxon>Coleoidea</taxon>
        <taxon>Octopodiformes</taxon>
        <taxon>Octopoda</taxon>
        <taxon>Incirrata</taxon>
        <taxon>Octopodidae</taxon>
        <taxon>Octopus</taxon>
    </lineage>
</organism>
<dbReference type="RefSeq" id="XP_029646125.1">
    <property type="nucleotide sequence ID" value="XM_029790265.2"/>
</dbReference>
<keyword evidence="2" id="KW-1185">Reference proteome</keyword>
<dbReference type="Pfam" id="PF13383">
    <property type="entry name" value="Methyltransf_22"/>
    <property type="match status" value="1"/>
</dbReference>
<dbReference type="Proteomes" id="UP000515154">
    <property type="component" value="Linkage group LG15"/>
</dbReference>
<evidence type="ECO:0000313" key="3">
    <source>
        <dbReference type="RefSeq" id="XP_029646125.1"/>
    </source>
</evidence>
<dbReference type="InterPro" id="IPR025714">
    <property type="entry name" value="Methyltranfer_dom"/>
</dbReference>
<name>A0A6P7T6U7_9MOLL</name>
<evidence type="ECO:0000259" key="1">
    <source>
        <dbReference type="Pfam" id="PF13383"/>
    </source>
</evidence>
<feature type="domain" description="Methyltransferase" evidence="1">
    <location>
        <begin position="97"/>
        <end position="263"/>
    </location>
</feature>
<dbReference type="InterPro" id="IPR026913">
    <property type="entry name" value="METTL24"/>
</dbReference>